<proteinExistence type="inferred from homology"/>
<comment type="cofactor">
    <cofactor evidence="1">
        <name>FAD</name>
        <dbReference type="ChEBI" id="CHEBI:57692"/>
    </cofactor>
</comment>
<organism evidence="8 9">
    <name type="scientific">Aspergillus keveii</name>
    <dbReference type="NCBI Taxonomy" id="714993"/>
    <lineage>
        <taxon>Eukaryota</taxon>
        <taxon>Fungi</taxon>
        <taxon>Dikarya</taxon>
        <taxon>Ascomycota</taxon>
        <taxon>Pezizomycotina</taxon>
        <taxon>Eurotiomycetes</taxon>
        <taxon>Eurotiomycetidae</taxon>
        <taxon>Eurotiales</taxon>
        <taxon>Aspergillaceae</taxon>
        <taxon>Aspergillus</taxon>
        <taxon>Aspergillus subgen. Nidulantes</taxon>
    </lineage>
</organism>
<dbReference type="PANTHER" id="PTHR42973:SF39">
    <property type="entry name" value="FAD-BINDING PCMH-TYPE DOMAIN-CONTAINING PROTEIN"/>
    <property type="match status" value="1"/>
</dbReference>
<gene>
    <name evidence="8" type="ORF">BJX66DRAFT_353347</name>
</gene>
<evidence type="ECO:0000256" key="3">
    <source>
        <dbReference type="ARBA" id="ARBA00022630"/>
    </source>
</evidence>
<keyword evidence="6" id="KW-0732">Signal</keyword>
<dbReference type="InterPro" id="IPR016169">
    <property type="entry name" value="FAD-bd_PCMH_sub2"/>
</dbReference>
<evidence type="ECO:0000256" key="5">
    <source>
        <dbReference type="ARBA" id="ARBA00023002"/>
    </source>
</evidence>
<dbReference type="EMBL" id="JBFTWV010000095">
    <property type="protein sequence ID" value="KAL2787523.1"/>
    <property type="molecule type" value="Genomic_DNA"/>
</dbReference>
<evidence type="ECO:0000313" key="8">
    <source>
        <dbReference type="EMBL" id="KAL2787523.1"/>
    </source>
</evidence>
<comment type="caution">
    <text evidence="8">The sequence shown here is derived from an EMBL/GenBank/DDBJ whole genome shotgun (WGS) entry which is preliminary data.</text>
</comment>
<evidence type="ECO:0000313" key="9">
    <source>
        <dbReference type="Proteomes" id="UP001610563"/>
    </source>
</evidence>
<evidence type="ECO:0000256" key="2">
    <source>
        <dbReference type="ARBA" id="ARBA00005466"/>
    </source>
</evidence>
<sequence length="595" mass="65019">MYISVLNVFLTHLLLFILKFTNSVSARTAHCRCLPTDPCWPDPNILDEFNRTINGHLLALRPIGAACHGAEYDGTRCEIVKNSTNNPLWRISEPAAYQWTNWESEEADPNAEVGGCPISGPRDTPCHQGRISVYAIMAQSPDEVQTAIRFAKQHNLRITIRNTGHDGTGRSSGRGSVQINVNRLKNIEFVDDFTPRGGDASESEGRAVIVGAGVLGTELQEAGQGHGLNVMTGVCRSVGAVGGFLQGGGTSLLAPSYGLAADNALEFTVVTAEGDLVVANKYQNPDLFWALRGGGGGTFGVVTDVTIRTFPDIPIIYALLTTSIMQQNETSPSAEQSLWEVTAEIANLLPDLKRQDDKTSAIIVPVILPDRVALTAAVMFPDRSDTSSVEAQFTRLRETLDTRGISYLLNITHYPQLSTYLNEPGPMHQSGIGQIEGSVLFSEKFFFKPNGTSEIVGVLSQLPFEPEDSVEILMSAGGQVKANKEIIDSALHPAWRESALGVTVRRNLSPNSPMKAFSDSMLSSLRGLESPRLGSYWNVADPDEPEPYKAFWGENYGRLYEVKQKWDPDGLFIVRMGVGSEDWDEEGICRVRESR</sequence>
<feature type="chain" id="PRO_5046106789" evidence="6">
    <location>
        <begin position="27"/>
        <end position="595"/>
    </location>
</feature>
<dbReference type="InterPro" id="IPR006094">
    <property type="entry name" value="Oxid_FAD_bind_N"/>
</dbReference>
<dbReference type="PROSITE" id="PS51387">
    <property type="entry name" value="FAD_PCMH"/>
    <property type="match status" value="1"/>
</dbReference>
<evidence type="ECO:0000256" key="1">
    <source>
        <dbReference type="ARBA" id="ARBA00001974"/>
    </source>
</evidence>
<dbReference type="InterPro" id="IPR012951">
    <property type="entry name" value="BBE"/>
</dbReference>
<evidence type="ECO:0000256" key="6">
    <source>
        <dbReference type="SAM" id="SignalP"/>
    </source>
</evidence>
<dbReference type="SUPFAM" id="SSF56176">
    <property type="entry name" value="FAD-binding/transporter-associated domain-like"/>
    <property type="match status" value="1"/>
</dbReference>
<keyword evidence="3" id="KW-0285">Flavoprotein</keyword>
<comment type="similarity">
    <text evidence="2">Belongs to the oxygen-dependent FAD-linked oxidoreductase family.</text>
</comment>
<feature type="signal peptide" evidence="6">
    <location>
        <begin position="1"/>
        <end position="26"/>
    </location>
</feature>
<keyword evidence="5" id="KW-0560">Oxidoreductase</keyword>
<feature type="domain" description="FAD-binding PCMH-type" evidence="7">
    <location>
        <begin position="126"/>
        <end position="312"/>
    </location>
</feature>
<dbReference type="Pfam" id="PF08031">
    <property type="entry name" value="BBE"/>
    <property type="match status" value="1"/>
</dbReference>
<accession>A0ABR4FW85</accession>
<dbReference type="Proteomes" id="UP001610563">
    <property type="component" value="Unassembled WGS sequence"/>
</dbReference>
<keyword evidence="4" id="KW-0274">FAD</keyword>
<dbReference type="InterPro" id="IPR050416">
    <property type="entry name" value="FAD-linked_Oxidoreductase"/>
</dbReference>
<reference evidence="8 9" key="1">
    <citation type="submission" date="2024-07" db="EMBL/GenBank/DDBJ databases">
        <title>Section-level genome sequencing and comparative genomics of Aspergillus sections Usti and Cavernicolus.</title>
        <authorList>
            <consortium name="Lawrence Berkeley National Laboratory"/>
            <person name="Nybo J.L."/>
            <person name="Vesth T.C."/>
            <person name="Theobald S."/>
            <person name="Frisvad J.C."/>
            <person name="Larsen T.O."/>
            <person name="Kjaerboelling I."/>
            <person name="Rothschild-Mancinelli K."/>
            <person name="Lyhne E.K."/>
            <person name="Kogle M.E."/>
            <person name="Barry K."/>
            <person name="Clum A."/>
            <person name="Na H."/>
            <person name="Ledsgaard L."/>
            <person name="Lin J."/>
            <person name="Lipzen A."/>
            <person name="Kuo A."/>
            <person name="Riley R."/>
            <person name="Mondo S."/>
            <person name="Labutti K."/>
            <person name="Haridas S."/>
            <person name="Pangalinan J."/>
            <person name="Salamov A.A."/>
            <person name="Simmons B.A."/>
            <person name="Magnuson J.K."/>
            <person name="Chen J."/>
            <person name="Drula E."/>
            <person name="Henrissat B."/>
            <person name="Wiebenga A."/>
            <person name="Lubbers R.J."/>
            <person name="Gomes A.C."/>
            <person name="Makela M.R."/>
            <person name="Stajich J."/>
            <person name="Grigoriev I.V."/>
            <person name="Mortensen U.H."/>
            <person name="De Vries R.P."/>
            <person name="Baker S.E."/>
            <person name="Andersen M.R."/>
        </authorList>
    </citation>
    <scope>NUCLEOTIDE SEQUENCE [LARGE SCALE GENOMIC DNA]</scope>
    <source>
        <strain evidence="8 9">CBS 209.92</strain>
    </source>
</reference>
<dbReference type="InterPro" id="IPR036318">
    <property type="entry name" value="FAD-bd_PCMH-like_sf"/>
</dbReference>
<dbReference type="PANTHER" id="PTHR42973">
    <property type="entry name" value="BINDING OXIDOREDUCTASE, PUTATIVE (AFU_ORTHOLOGUE AFUA_1G17690)-RELATED"/>
    <property type="match status" value="1"/>
</dbReference>
<dbReference type="Gene3D" id="3.30.465.10">
    <property type="match status" value="2"/>
</dbReference>
<dbReference type="InterPro" id="IPR016166">
    <property type="entry name" value="FAD-bd_PCMH"/>
</dbReference>
<evidence type="ECO:0000256" key="4">
    <source>
        <dbReference type="ARBA" id="ARBA00022827"/>
    </source>
</evidence>
<protein>
    <submittedName>
        <fullName evidence="8">FAD-binding domain-containing protein</fullName>
    </submittedName>
</protein>
<name>A0ABR4FW85_9EURO</name>
<dbReference type="Pfam" id="PF01565">
    <property type="entry name" value="FAD_binding_4"/>
    <property type="match status" value="1"/>
</dbReference>
<keyword evidence="9" id="KW-1185">Reference proteome</keyword>
<evidence type="ECO:0000259" key="7">
    <source>
        <dbReference type="PROSITE" id="PS51387"/>
    </source>
</evidence>